<evidence type="ECO:0000313" key="1">
    <source>
        <dbReference type="EMBL" id="ELT87499.1"/>
    </source>
</evidence>
<reference evidence="1 3" key="2">
    <citation type="journal article" date="2013" name="Nature">
        <title>Insights into bilaterian evolution from three spiralian genomes.</title>
        <authorList>
            <person name="Simakov O."/>
            <person name="Marletaz F."/>
            <person name="Cho S.J."/>
            <person name="Edsinger-Gonzales E."/>
            <person name="Havlak P."/>
            <person name="Hellsten U."/>
            <person name="Kuo D.H."/>
            <person name="Larsson T."/>
            <person name="Lv J."/>
            <person name="Arendt D."/>
            <person name="Savage R."/>
            <person name="Osoegawa K."/>
            <person name="de Jong P."/>
            <person name="Grimwood J."/>
            <person name="Chapman J.A."/>
            <person name="Shapiro H."/>
            <person name="Aerts A."/>
            <person name="Otillar R.P."/>
            <person name="Terry A.Y."/>
            <person name="Boore J.L."/>
            <person name="Grigoriev I.V."/>
            <person name="Lindberg D.R."/>
            <person name="Seaver E.C."/>
            <person name="Weisblat D.A."/>
            <person name="Putnam N.H."/>
            <person name="Rokhsar D.S."/>
        </authorList>
    </citation>
    <scope>NUCLEOTIDE SEQUENCE</scope>
    <source>
        <strain evidence="1 3">I ESC-2004</strain>
    </source>
</reference>
<sequence length="179" mass="20507">MTSNGSTIRICNRLKIDFWTQWRELQKINPCSKMMPQAIDDADSPQEIAEMFGKSRKKYSELYTSVPTDADEMVQMRAIFSENSAREDPRLVFCTAEDIRLVLRKLKSGKDDGSLGFDSDHIINEIHAKKFGNITPIFKAGLFLDLKKAFDTVDFNILMKKLLHYGIRGNTLDLLKLPE</sequence>
<name>R7T925_CAPTE</name>
<dbReference type="EMBL" id="KB312312">
    <property type="protein sequence ID" value="ELT87499.1"/>
    <property type="molecule type" value="Genomic_DNA"/>
</dbReference>
<dbReference type="EMBL" id="AMQN01003623">
    <property type="status" value="NOT_ANNOTATED_CDS"/>
    <property type="molecule type" value="Genomic_DNA"/>
</dbReference>
<dbReference type="OrthoDB" id="6138379at2759"/>
<evidence type="ECO:0000313" key="3">
    <source>
        <dbReference type="Proteomes" id="UP000014760"/>
    </source>
</evidence>
<dbReference type="EnsemblMetazoa" id="CapteT198879">
    <property type="protein sequence ID" value="CapteP198879"/>
    <property type="gene ID" value="CapteG198879"/>
</dbReference>
<proteinExistence type="predicted"/>
<gene>
    <name evidence="1" type="ORF">CAPTEDRAFT_198879</name>
</gene>
<dbReference type="Proteomes" id="UP000014760">
    <property type="component" value="Unassembled WGS sequence"/>
</dbReference>
<accession>R7T925</accession>
<protein>
    <recommendedName>
        <fullName evidence="4">Reverse transcriptase domain-containing protein</fullName>
    </recommendedName>
</protein>
<reference evidence="3" key="1">
    <citation type="submission" date="2012-12" db="EMBL/GenBank/DDBJ databases">
        <authorList>
            <person name="Hellsten U."/>
            <person name="Grimwood J."/>
            <person name="Chapman J.A."/>
            <person name="Shapiro H."/>
            <person name="Aerts A."/>
            <person name="Otillar R.P."/>
            <person name="Terry A.Y."/>
            <person name="Boore J.L."/>
            <person name="Simakov O."/>
            <person name="Marletaz F."/>
            <person name="Cho S.-J."/>
            <person name="Edsinger-Gonzales E."/>
            <person name="Havlak P."/>
            <person name="Kuo D.-H."/>
            <person name="Larsson T."/>
            <person name="Lv J."/>
            <person name="Arendt D."/>
            <person name="Savage R."/>
            <person name="Osoegawa K."/>
            <person name="de Jong P."/>
            <person name="Lindberg D.R."/>
            <person name="Seaver E.C."/>
            <person name="Weisblat D.A."/>
            <person name="Putnam N.H."/>
            <person name="Grigoriev I.V."/>
            <person name="Rokhsar D.S."/>
        </authorList>
    </citation>
    <scope>NUCLEOTIDE SEQUENCE</scope>
    <source>
        <strain evidence="3">I ESC-2004</strain>
    </source>
</reference>
<dbReference type="HOGENOM" id="CLU_1504868_0_0_1"/>
<dbReference type="AlphaFoldDB" id="R7T925"/>
<organism evidence="1">
    <name type="scientific">Capitella teleta</name>
    <name type="common">Polychaete worm</name>
    <dbReference type="NCBI Taxonomy" id="283909"/>
    <lineage>
        <taxon>Eukaryota</taxon>
        <taxon>Metazoa</taxon>
        <taxon>Spiralia</taxon>
        <taxon>Lophotrochozoa</taxon>
        <taxon>Annelida</taxon>
        <taxon>Polychaeta</taxon>
        <taxon>Sedentaria</taxon>
        <taxon>Scolecida</taxon>
        <taxon>Capitellidae</taxon>
        <taxon>Capitella</taxon>
    </lineage>
</organism>
<evidence type="ECO:0000313" key="2">
    <source>
        <dbReference type="EnsemblMetazoa" id="CapteP198879"/>
    </source>
</evidence>
<keyword evidence="3" id="KW-1185">Reference proteome</keyword>
<evidence type="ECO:0008006" key="4">
    <source>
        <dbReference type="Google" id="ProtNLM"/>
    </source>
</evidence>
<reference evidence="2" key="3">
    <citation type="submission" date="2015-06" db="UniProtKB">
        <authorList>
            <consortium name="EnsemblMetazoa"/>
        </authorList>
    </citation>
    <scope>IDENTIFICATION</scope>
</reference>